<organism evidence="1">
    <name type="scientific">Candidatus Kentrum sp. FW</name>
    <dbReference type="NCBI Taxonomy" id="2126338"/>
    <lineage>
        <taxon>Bacteria</taxon>
        <taxon>Pseudomonadati</taxon>
        <taxon>Pseudomonadota</taxon>
        <taxon>Gammaproteobacteria</taxon>
        <taxon>Candidatus Kentrum</taxon>
    </lineage>
</organism>
<protein>
    <submittedName>
        <fullName evidence="1">Uncharacterized protein</fullName>
    </submittedName>
</protein>
<proteinExistence type="predicted"/>
<sequence>MSVETSPWRAIDGIHPKLFPRLGSEKFFHKLIIDLGILLVFYLFLGDGNIPIYFFLIFCNKHVSITLTFW</sequence>
<reference evidence="1" key="1">
    <citation type="submission" date="2019-02" db="EMBL/GenBank/DDBJ databases">
        <authorList>
            <person name="Gruber-Vodicka R. H."/>
            <person name="Seah K. B. B."/>
        </authorList>
    </citation>
    <scope>NUCLEOTIDE SEQUENCE</scope>
    <source>
        <strain evidence="1">BECK_BZ106</strain>
    </source>
</reference>
<gene>
    <name evidence="1" type="ORF">BECKFW1821B_GA0114236_10455</name>
</gene>
<evidence type="ECO:0000313" key="1">
    <source>
        <dbReference type="EMBL" id="VFJ59014.1"/>
    </source>
</evidence>
<dbReference type="AlphaFoldDB" id="A0A450SYF6"/>
<accession>A0A450SYF6</accession>
<name>A0A450SYF6_9GAMM</name>
<dbReference type="EMBL" id="CAADFD010000045">
    <property type="protein sequence ID" value="VFJ59014.1"/>
    <property type="molecule type" value="Genomic_DNA"/>
</dbReference>